<evidence type="ECO:0000256" key="3">
    <source>
        <dbReference type="ARBA" id="ARBA00022448"/>
    </source>
</evidence>
<keyword evidence="9" id="KW-0406">Ion transport</keyword>
<dbReference type="PANTHER" id="PTHR46494">
    <property type="entry name" value="CORA FAMILY METAL ION TRANSPORTER (EUROFUNG)"/>
    <property type="match status" value="1"/>
</dbReference>
<dbReference type="SUPFAM" id="SSF143865">
    <property type="entry name" value="CorA soluble domain-like"/>
    <property type="match status" value="1"/>
</dbReference>
<keyword evidence="6 11" id="KW-0812">Transmembrane</keyword>
<organism evidence="12 13">
    <name type="scientific">Gimibacter soli</name>
    <dbReference type="NCBI Taxonomy" id="3024400"/>
    <lineage>
        <taxon>Bacteria</taxon>
        <taxon>Pseudomonadati</taxon>
        <taxon>Pseudomonadota</taxon>
        <taxon>Alphaproteobacteria</taxon>
        <taxon>Kordiimonadales</taxon>
        <taxon>Temperatibacteraceae</taxon>
        <taxon>Gimibacter</taxon>
    </lineage>
</organism>
<reference evidence="12" key="1">
    <citation type="submission" date="2023-01" db="EMBL/GenBank/DDBJ databases">
        <title>The genome sequence of Kordiimonadaceae bacterium 6D33.</title>
        <authorList>
            <person name="Liu Y."/>
        </authorList>
    </citation>
    <scope>NUCLEOTIDE SEQUENCE</scope>
    <source>
        <strain evidence="12">6D33</strain>
    </source>
</reference>
<evidence type="ECO:0000256" key="4">
    <source>
        <dbReference type="ARBA" id="ARBA00022475"/>
    </source>
</evidence>
<dbReference type="GO" id="GO:0015087">
    <property type="term" value="F:cobalt ion transmembrane transporter activity"/>
    <property type="evidence" value="ECO:0007669"/>
    <property type="project" value="TreeGrafter"/>
</dbReference>
<evidence type="ECO:0000256" key="11">
    <source>
        <dbReference type="SAM" id="Phobius"/>
    </source>
</evidence>
<dbReference type="InterPro" id="IPR045863">
    <property type="entry name" value="CorA_TM1_TM2"/>
</dbReference>
<dbReference type="EMBL" id="CP116805">
    <property type="protein sequence ID" value="WCL53513.1"/>
    <property type="molecule type" value="Genomic_DNA"/>
</dbReference>
<evidence type="ECO:0000256" key="10">
    <source>
        <dbReference type="ARBA" id="ARBA00023136"/>
    </source>
</evidence>
<dbReference type="GO" id="GO:0015095">
    <property type="term" value="F:magnesium ion transmembrane transporter activity"/>
    <property type="evidence" value="ECO:0007669"/>
    <property type="project" value="TreeGrafter"/>
</dbReference>
<comment type="subcellular location">
    <subcellularLocation>
        <location evidence="1">Cell membrane</location>
        <topology evidence="1">Multi-pass membrane protein</topology>
    </subcellularLocation>
</comment>
<proteinExistence type="inferred from homology"/>
<dbReference type="RefSeq" id="WP_289503025.1">
    <property type="nucleotide sequence ID" value="NZ_CP116805.1"/>
</dbReference>
<keyword evidence="3" id="KW-0813">Transport</keyword>
<evidence type="ECO:0000256" key="9">
    <source>
        <dbReference type="ARBA" id="ARBA00023065"/>
    </source>
</evidence>
<dbReference type="InterPro" id="IPR045861">
    <property type="entry name" value="CorA_cytoplasmic_dom"/>
</dbReference>
<evidence type="ECO:0000256" key="6">
    <source>
        <dbReference type="ARBA" id="ARBA00022692"/>
    </source>
</evidence>
<keyword evidence="10 11" id="KW-0472">Membrane</keyword>
<evidence type="ECO:0000313" key="13">
    <source>
        <dbReference type="Proteomes" id="UP001217500"/>
    </source>
</evidence>
<dbReference type="Gene3D" id="3.30.460.20">
    <property type="entry name" value="CorA soluble domain-like"/>
    <property type="match status" value="1"/>
</dbReference>
<keyword evidence="13" id="KW-1185">Reference proteome</keyword>
<dbReference type="Proteomes" id="UP001217500">
    <property type="component" value="Chromosome"/>
</dbReference>
<dbReference type="InterPro" id="IPR002523">
    <property type="entry name" value="MgTranspt_CorA/ZnTranspt_ZntB"/>
</dbReference>
<dbReference type="Pfam" id="PF01544">
    <property type="entry name" value="CorA"/>
    <property type="match status" value="1"/>
</dbReference>
<dbReference type="GO" id="GO:0000287">
    <property type="term" value="F:magnesium ion binding"/>
    <property type="evidence" value="ECO:0007669"/>
    <property type="project" value="TreeGrafter"/>
</dbReference>
<keyword evidence="8 11" id="KW-1133">Transmembrane helix</keyword>
<dbReference type="AlphaFoldDB" id="A0AAE9XMA1"/>
<dbReference type="GO" id="GO:0005886">
    <property type="term" value="C:plasma membrane"/>
    <property type="evidence" value="ECO:0007669"/>
    <property type="project" value="UniProtKB-SubCell"/>
</dbReference>
<dbReference type="GO" id="GO:0050897">
    <property type="term" value="F:cobalt ion binding"/>
    <property type="evidence" value="ECO:0007669"/>
    <property type="project" value="TreeGrafter"/>
</dbReference>
<feature type="transmembrane region" description="Helical" evidence="11">
    <location>
        <begin position="266"/>
        <end position="285"/>
    </location>
</feature>
<dbReference type="SUPFAM" id="SSF144083">
    <property type="entry name" value="Magnesium transport protein CorA, transmembrane region"/>
    <property type="match status" value="1"/>
</dbReference>
<accession>A0AAE9XMA1</accession>
<name>A0AAE9XMA1_9PROT</name>
<evidence type="ECO:0000256" key="1">
    <source>
        <dbReference type="ARBA" id="ARBA00004651"/>
    </source>
</evidence>
<gene>
    <name evidence="12" type="ORF">PH603_13295</name>
</gene>
<comment type="similarity">
    <text evidence="2">Belongs to the CorA metal ion transporter (MIT) (TC 1.A.35) family.</text>
</comment>
<protein>
    <submittedName>
        <fullName evidence="12">CorA family divalent cation transporter</fullName>
    </submittedName>
</protein>
<evidence type="ECO:0000313" key="12">
    <source>
        <dbReference type="EMBL" id="WCL53513.1"/>
    </source>
</evidence>
<keyword evidence="4" id="KW-1003">Cell membrane</keyword>
<keyword evidence="5" id="KW-0997">Cell inner membrane</keyword>
<evidence type="ECO:0000256" key="2">
    <source>
        <dbReference type="ARBA" id="ARBA00009765"/>
    </source>
</evidence>
<feature type="transmembrane region" description="Helical" evidence="11">
    <location>
        <begin position="297"/>
        <end position="317"/>
    </location>
</feature>
<evidence type="ECO:0000256" key="5">
    <source>
        <dbReference type="ARBA" id="ARBA00022519"/>
    </source>
</evidence>
<sequence>MDMVSGEATLLFRLALDGKGGATAQPCELGDGTLWEHGALNWEPHGDAQPRAAHTVESALLEPMRSKETRARFEALGDEALLILKVPNLNAGAEPGEVVSLRVWTDGKSVLTYERVPIKAVRRVQERLELGRGPKKAGDLLSALCLSATESISLMIAGLQSDANDLEDLIDEEAEGEEIRELIARLRRLGLHYRRHLGAMRLAIDELVAEGFPWLNHTNRLGFSEAGERIARMLDELEALGERLQIQREALMGAAQDELNRNMYRLSVVAAIFLPLSFVTGLLGINVGGMPGAEDGLAFWWVTGGLMACGVALVVWLRKAGWF</sequence>
<keyword evidence="7" id="KW-0862">Zinc</keyword>
<dbReference type="Gene3D" id="1.20.58.340">
    <property type="entry name" value="Magnesium transport protein CorA, transmembrane region"/>
    <property type="match status" value="2"/>
</dbReference>
<evidence type="ECO:0000256" key="7">
    <source>
        <dbReference type="ARBA" id="ARBA00022833"/>
    </source>
</evidence>
<dbReference type="KEGG" id="gso:PH603_13295"/>
<dbReference type="PANTHER" id="PTHR46494:SF3">
    <property type="entry name" value="ZINC TRANSPORT PROTEIN ZNTB"/>
    <property type="match status" value="1"/>
</dbReference>
<evidence type="ECO:0000256" key="8">
    <source>
        <dbReference type="ARBA" id="ARBA00022989"/>
    </source>
</evidence>